<organism evidence="2">
    <name type="scientific">Zea mays</name>
    <name type="common">Maize</name>
    <dbReference type="NCBI Taxonomy" id="4577"/>
    <lineage>
        <taxon>Eukaryota</taxon>
        <taxon>Viridiplantae</taxon>
        <taxon>Streptophyta</taxon>
        <taxon>Embryophyta</taxon>
        <taxon>Tracheophyta</taxon>
        <taxon>Spermatophyta</taxon>
        <taxon>Magnoliopsida</taxon>
        <taxon>Liliopsida</taxon>
        <taxon>Poales</taxon>
        <taxon>Poaceae</taxon>
        <taxon>PACMAD clade</taxon>
        <taxon>Panicoideae</taxon>
        <taxon>Andropogonodae</taxon>
        <taxon>Andropogoneae</taxon>
        <taxon>Tripsacinae</taxon>
        <taxon>Zea</taxon>
    </lineage>
</organism>
<proteinExistence type="evidence at transcript level"/>
<dbReference type="EMBL" id="BT069014">
    <property type="protein sequence ID" value="ACN35911.1"/>
    <property type="molecule type" value="mRNA"/>
</dbReference>
<evidence type="ECO:0000313" key="2">
    <source>
        <dbReference type="EMBL" id="ACN35911.1"/>
    </source>
</evidence>
<protein>
    <submittedName>
        <fullName evidence="2">Uncharacterized protein</fullName>
    </submittedName>
</protein>
<accession>C0PL45</accession>
<evidence type="ECO:0000256" key="1">
    <source>
        <dbReference type="SAM" id="Phobius"/>
    </source>
</evidence>
<keyword evidence="1" id="KW-0812">Transmembrane</keyword>
<reference evidence="2" key="2">
    <citation type="submission" date="2012-06" db="EMBL/GenBank/DDBJ databases">
        <authorList>
            <person name="Yu Y."/>
            <person name="Currie J."/>
            <person name="Lomeli R."/>
            <person name="Angelova A."/>
            <person name="Collura K."/>
            <person name="Wissotski M."/>
            <person name="Campos D."/>
            <person name="Kudrna D."/>
            <person name="Golser W."/>
            <person name="Ashely E."/>
            <person name="Descour A."/>
            <person name="Fernandes J."/>
            <person name="Soderlund C."/>
            <person name="Walbot V."/>
        </authorList>
    </citation>
    <scope>NUCLEOTIDE SEQUENCE</scope>
    <source>
        <strain evidence="2">B73</strain>
    </source>
</reference>
<feature type="transmembrane region" description="Helical" evidence="1">
    <location>
        <begin position="20"/>
        <end position="40"/>
    </location>
</feature>
<name>C0PL45_MAIZE</name>
<dbReference type="AlphaFoldDB" id="C0PL45"/>
<keyword evidence="1" id="KW-1133">Transmembrane helix</keyword>
<sequence>MLYHPCRNGYTIRQKCIQQVIIYLAFIQPKAAGSLAVNFLTNPRS</sequence>
<keyword evidence="1" id="KW-0472">Membrane</keyword>
<reference evidence="2" key="1">
    <citation type="journal article" date="2009" name="PLoS Genet.">
        <title>Sequencing, mapping, and analysis of 27,455 maize full-length cDNAs.</title>
        <authorList>
            <person name="Soderlund C."/>
            <person name="Descour A."/>
            <person name="Kudrna D."/>
            <person name="Bomhoff M."/>
            <person name="Boyd L."/>
            <person name="Currie J."/>
            <person name="Angelova A."/>
            <person name="Collura K."/>
            <person name="Wissotski M."/>
            <person name="Ashley E."/>
            <person name="Morrow D."/>
            <person name="Fernandes J."/>
            <person name="Walbot V."/>
            <person name="Yu Y."/>
        </authorList>
    </citation>
    <scope>NUCLEOTIDE SEQUENCE</scope>
    <source>
        <strain evidence="2">B73</strain>
    </source>
</reference>